<accession>A0A2R7Y5D9</accession>
<dbReference type="EMBL" id="NBVN01000003">
    <property type="protein sequence ID" value="PUA32756.1"/>
    <property type="molecule type" value="Genomic_DNA"/>
</dbReference>
<organism evidence="1 2">
    <name type="scientific">Zestosphaera tikiterensis</name>
    <dbReference type="NCBI Taxonomy" id="1973259"/>
    <lineage>
        <taxon>Archaea</taxon>
        <taxon>Thermoproteota</taxon>
        <taxon>Thermoprotei</taxon>
        <taxon>Desulfurococcales</taxon>
        <taxon>Desulfurococcaceae</taxon>
        <taxon>Zestosphaera</taxon>
    </lineage>
</organism>
<dbReference type="Proteomes" id="UP000244093">
    <property type="component" value="Unassembled WGS sequence"/>
</dbReference>
<protein>
    <submittedName>
        <fullName evidence="1">Uncharacterized protein</fullName>
    </submittedName>
</protein>
<name>A0A2R7Y5D9_9CREN</name>
<comment type="caution">
    <text evidence="1">The sequence shown here is derived from an EMBL/GenBank/DDBJ whole genome shotgun (WGS) entry which is preliminary data.</text>
</comment>
<reference evidence="1" key="2">
    <citation type="journal article" date="2018" name="Syst. Appl. Microbiol.">
        <title>A new symbiotic nanoarchaeote (Candidatus Nanoclepta minutus) and its host (Zestosphaera tikiterensis gen. nov., sp. nov.) from a New Zealand hot spring.</title>
        <authorList>
            <person name="St John E."/>
            <person name="Liu Y."/>
            <person name="Podar M."/>
            <person name="Stott M.B."/>
            <person name="Meneghin J."/>
            <person name="Chen Z."/>
            <person name="Lagutin K."/>
            <person name="Mitchell K."/>
            <person name="Reysenbach A.L."/>
        </authorList>
    </citation>
    <scope>NUCLEOTIDE SEQUENCE [LARGE SCALE GENOMIC DNA]</scope>
    <source>
        <strain evidence="1">NZ3</strain>
    </source>
</reference>
<sequence>MLKGYELVLRLYDPYRRRIYEYNTMIRPTGYYLKPIHVVYKALGYVKLRYVYFGRYWYRLHKTHSSSSKYKVKWIYVGRDKPDPHLPDPPLNPFEGLRMIAINDDIVVTREVFEALRKLSQSILGEDIFVEVPEEKPPKKDPYESLGPLGFFLPF</sequence>
<reference evidence="1" key="1">
    <citation type="submission" date="2017-04" db="EMBL/GenBank/DDBJ databases">
        <authorList>
            <person name="Afonso C.L."/>
            <person name="Miller P.J."/>
            <person name="Scott M.A."/>
            <person name="Spackman E."/>
            <person name="Goraichik I."/>
            <person name="Dimitrov K.M."/>
            <person name="Suarez D.L."/>
            <person name="Swayne D.E."/>
        </authorList>
    </citation>
    <scope>NUCLEOTIDE SEQUENCE</scope>
    <source>
        <strain evidence="1">NZ3</strain>
    </source>
</reference>
<proteinExistence type="predicted"/>
<gene>
    <name evidence="1" type="ORF">B7O98_04705</name>
</gene>
<evidence type="ECO:0000313" key="2">
    <source>
        <dbReference type="Proteomes" id="UP000244093"/>
    </source>
</evidence>
<evidence type="ECO:0000313" key="1">
    <source>
        <dbReference type="EMBL" id="PUA32756.1"/>
    </source>
</evidence>
<dbReference type="AlphaFoldDB" id="A0A2R7Y5D9"/>